<accession>A0A679IKY4</accession>
<feature type="transmembrane region" description="Helical" evidence="1">
    <location>
        <begin position="198"/>
        <end position="220"/>
    </location>
</feature>
<protein>
    <recommendedName>
        <fullName evidence="4">DUF2812 domain-containing protein</fullName>
    </recommendedName>
</protein>
<name>A0A679IKY4_9ENTE</name>
<dbReference type="Pfam" id="PF11193">
    <property type="entry name" value="DUF2812"/>
    <property type="match status" value="1"/>
</dbReference>
<reference evidence="2 3" key="1">
    <citation type="submission" date="2020-02" db="EMBL/GenBank/DDBJ databases">
        <title>Characterization of vanA genotype vancomycin-resistant Enterococcus saigonensis VE80.</title>
        <authorList>
            <person name="Harada T."/>
            <person name="Motooka D."/>
            <person name="Nakamura S."/>
            <person name="Yamamoto Y."/>
            <person name="Kawahara R."/>
            <person name="Kawatsu K."/>
        </authorList>
    </citation>
    <scope>NUCLEOTIDE SEQUENCE [LARGE SCALE GENOMIC DNA]</scope>
    <source>
        <strain evidence="2 3">VE80</strain>
    </source>
</reference>
<proteinExistence type="predicted"/>
<dbReference type="EMBL" id="AP022822">
    <property type="protein sequence ID" value="BCA86225.1"/>
    <property type="molecule type" value="Genomic_DNA"/>
</dbReference>
<feature type="transmembrane region" description="Helical" evidence="1">
    <location>
        <begin position="152"/>
        <end position="178"/>
    </location>
</feature>
<gene>
    <name evidence="2" type="ORF">EsVE80_17480</name>
</gene>
<evidence type="ECO:0000313" key="3">
    <source>
        <dbReference type="Proteomes" id="UP000502998"/>
    </source>
</evidence>
<keyword evidence="3" id="KW-1185">Reference proteome</keyword>
<dbReference type="Proteomes" id="UP000502998">
    <property type="component" value="Chromosome"/>
</dbReference>
<keyword evidence="1" id="KW-0812">Transmembrane</keyword>
<sequence>MRIGKKKYLLSLGVSFYPEKEMLRLNQQAQIGWHFIKMNKLGVLVFQKGVAQHSTYSVDYFTGSKEDYSEYIALYEHSGWQHVTTFMKRYCYFVSNSSDTEAIFTDEKSYQARIRQEWRQQLLESLWVALFGFFFYLGGKFFFGTVFHTWPIWYFALTLVALFFPAVLLLCMGTIKLLYQKRTKYYNKPEKFAKKQNVVRDTVLLMTLGAVFGATLALLIL</sequence>
<organism evidence="2 3">
    <name type="scientific">Enterococcus saigonensis</name>
    <dbReference type="NCBI Taxonomy" id="1805431"/>
    <lineage>
        <taxon>Bacteria</taxon>
        <taxon>Bacillati</taxon>
        <taxon>Bacillota</taxon>
        <taxon>Bacilli</taxon>
        <taxon>Lactobacillales</taxon>
        <taxon>Enterococcaceae</taxon>
        <taxon>Enterococcus</taxon>
    </lineage>
</organism>
<evidence type="ECO:0008006" key="4">
    <source>
        <dbReference type="Google" id="ProtNLM"/>
    </source>
</evidence>
<keyword evidence="1" id="KW-1133">Transmembrane helix</keyword>
<dbReference type="KEGG" id="esg:EsVE80_17480"/>
<evidence type="ECO:0000313" key="2">
    <source>
        <dbReference type="EMBL" id="BCA86225.1"/>
    </source>
</evidence>
<dbReference type="AlphaFoldDB" id="A0A679IKY4"/>
<dbReference type="RefSeq" id="WP_173103405.1">
    <property type="nucleotide sequence ID" value="NZ_AP022822.1"/>
</dbReference>
<dbReference type="InterPro" id="IPR021359">
    <property type="entry name" value="DUF2812"/>
</dbReference>
<feature type="transmembrane region" description="Helical" evidence="1">
    <location>
        <begin position="125"/>
        <end position="146"/>
    </location>
</feature>
<evidence type="ECO:0000256" key="1">
    <source>
        <dbReference type="SAM" id="Phobius"/>
    </source>
</evidence>
<keyword evidence="1" id="KW-0472">Membrane</keyword>